<protein>
    <recommendedName>
        <fullName evidence="2">3-hydroxyisobutyrate dehydrogenase-like NAD-binding domain-containing protein</fullName>
    </recommendedName>
</protein>
<proteinExistence type="inferred from homology"/>
<evidence type="ECO:0000313" key="3">
    <source>
        <dbReference type="EMBL" id="GFY67603.1"/>
    </source>
</evidence>
<dbReference type="Pfam" id="PF14833">
    <property type="entry name" value="NAD_binding_11"/>
    <property type="match status" value="1"/>
</dbReference>
<accession>A0A8X6YBK4</accession>
<dbReference type="InterPro" id="IPR013328">
    <property type="entry name" value="6PGD_dom2"/>
</dbReference>
<dbReference type="AlphaFoldDB" id="A0A8X6YBK4"/>
<evidence type="ECO:0000256" key="1">
    <source>
        <dbReference type="ARBA" id="ARBA00007598"/>
    </source>
</evidence>
<dbReference type="PANTHER" id="PTHR43580">
    <property type="entry name" value="OXIDOREDUCTASE GLYR1-RELATED"/>
    <property type="match status" value="1"/>
</dbReference>
<dbReference type="EMBL" id="BMAV01016643">
    <property type="protein sequence ID" value="GFY67603.1"/>
    <property type="molecule type" value="Genomic_DNA"/>
</dbReference>
<dbReference type="GO" id="GO:0000785">
    <property type="term" value="C:chromatin"/>
    <property type="evidence" value="ECO:0007669"/>
    <property type="project" value="TreeGrafter"/>
</dbReference>
<comment type="similarity">
    <text evidence="1">Belongs to the HIBADH-related family. NP60 subfamily.</text>
</comment>
<dbReference type="GO" id="GO:0003677">
    <property type="term" value="F:DNA binding"/>
    <property type="evidence" value="ECO:0007669"/>
    <property type="project" value="TreeGrafter"/>
</dbReference>
<name>A0A8X6YBK4_9ARAC</name>
<organism evidence="3 4">
    <name type="scientific">Trichonephila inaurata madagascariensis</name>
    <dbReference type="NCBI Taxonomy" id="2747483"/>
    <lineage>
        <taxon>Eukaryota</taxon>
        <taxon>Metazoa</taxon>
        <taxon>Ecdysozoa</taxon>
        <taxon>Arthropoda</taxon>
        <taxon>Chelicerata</taxon>
        <taxon>Arachnida</taxon>
        <taxon>Araneae</taxon>
        <taxon>Araneomorphae</taxon>
        <taxon>Entelegynae</taxon>
        <taxon>Araneoidea</taxon>
        <taxon>Nephilidae</taxon>
        <taxon>Trichonephila</taxon>
        <taxon>Trichonephila inaurata</taxon>
    </lineage>
</organism>
<dbReference type="Gene3D" id="1.10.1040.10">
    <property type="entry name" value="N-(1-d-carboxylethyl)-l-norvaline Dehydrogenase, domain 2"/>
    <property type="match status" value="1"/>
</dbReference>
<dbReference type="GO" id="GO:0051287">
    <property type="term" value="F:NAD binding"/>
    <property type="evidence" value="ECO:0007669"/>
    <property type="project" value="InterPro"/>
</dbReference>
<dbReference type="PANTHER" id="PTHR43580:SF2">
    <property type="entry name" value="CYTOKINE-LIKE NUCLEAR FACTOR N-PAC"/>
    <property type="match status" value="1"/>
</dbReference>
<evidence type="ECO:0000259" key="2">
    <source>
        <dbReference type="Pfam" id="PF14833"/>
    </source>
</evidence>
<keyword evidence="4" id="KW-1185">Reference proteome</keyword>
<gene>
    <name evidence="3" type="ORF">TNIN_303481</name>
</gene>
<dbReference type="InterPro" id="IPR029154">
    <property type="entry name" value="HIBADH-like_NADP-bd"/>
</dbReference>
<dbReference type="InterPro" id="IPR051265">
    <property type="entry name" value="HIBADH-related_NP60_sf"/>
</dbReference>
<reference evidence="3" key="1">
    <citation type="submission" date="2020-08" db="EMBL/GenBank/DDBJ databases">
        <title>Multicomponent nature underlies the extraordinary mechanical properties of spider dragline silk.</title>
        <authorList>
            <person name="Kono N."/>
            <person name="Nakamura H."/>
            <person name="Mori M."/>
            <person name="Yoshida Y."/>
            <person name="Ohtoshi R."/>
            <person name="Malay A.D."/>
            <person name="Moran D.A.P."/>
            <person name="Tomita M."/>
            <person name="Numata K."/>
            <person name="Arakawa K."/>
        </authorList>
    </citation>
    <scope>NUCLEOTIDE SEQUENCE</scope>
</reference>
<dbReference type="SUPFAM" id="SSF48179">
    <property type="entry name" value="6-phosphogluconate dehydrogenase C-terminal domain-like"/>
    <property type="match status" value="1"/>
</dbReference>
<sequence>MNFRKRQFLEILSISDVACPLYLENSQAIVENKFLPDTSLKNQQQDLSMALSLGERIRHSMPLVSAANEMYKKCRRLDYSEHDISAAYLGVRNYENGKRF</sequence>
<feature type="domain" description="3-hydroxyisobutyrate dehydrogenase-like NAD-binding" evidence="2">
    <location>
        <begin position="7"/>
        <end position="88"/>
    </location>
</feature>
<dbReference type="GO" id="GO:0140673">
    <property type="term" value="P:transcription elongation-coupled chromatin remodeling"/>
    <property type="evidence" value="ECO:0007669"/>
    <property type="project" value="TreeGrafter"/>
</dbReference>
<comment type="caution">
    <text evidence="3">The sequence shown here is derived from an EMBL/GenBank/DDBJ whole genome shotgun (WGS) entry which is preliminary data.</text>
</comment>
<dbReference type="InterPro" id="IPR008927">
    <property type="entry name" value="6-PGluconate_DH-like_C_sf"/>
</dbReference>
<dbReference type="GO" id="GO:0031491">
    <property type="term" value="F:nucleosome binding"/>
    <property type="evidence" value="ECO:0007669"/>
    <property type="project" value="TreeGrafter"/>
</dbReference>
<evidence type="ECO:0000313" key="4">
    <source>
        <dbReference type="Proteomes" id="UP000886998"/>
    </source>
</evidence>
<dbReference type="Proteomes" id="UP000886998">
    <property type="component" value="Unassembled WGS sequence"/>
</dbReference>